<dbReference type="Gene3D" id="3.30.2410.10">
    <property type="entry name" value="Hect, E3 ligase catalytic domain"/>
    <property type="match status" value="1"/>
</dbReference>
<evidence type="ECO:0000256" key="2">
    <source>
        <dbReference type="ARBA" id="ARBA00022786"/>
    </source>
</evidence>
<dbReference type="InterPro" id="IPR035983">
    <property type="entry name" value="Hect_E3_ubiquitin_ligase"/>
</dbReference>
<reference evidence="6" key="1">
    <citation type="submission" date="2025-08" db="UniProtKB">
        <authorList>
            <consortium name="Ensembl"/>
        </authorList>
    </citation>
    <scope>IDENTIFICATION</scope>
</reference>
<keyword evidence="1" id="KW-0808">Transferase</keyword>
<dbReference type="Proteomes" id="UP000694546">
    <property type="component" value="Chromosome 2"/>
</dbReference>
<name>A0A8C4YW66_GADMO</name>
<feature type="compositionally biased region" description="Polar residues" evidence="4">
    <location>
        <begin position="1"/>
        <end position="15"/>
    </location>
</feature>
<feature type="domain" description="HECT" evidence="5">
    <location>
        <begin position="1"/>
        <end position="69"/>
    </location>
</feature>
<reference evidence="6" key="2">
    <citation type="submission" date="2025-09" db="UniProtKB">
        <authorList>
            <consortium name="Ensembl"/>
        </authorList>
    </citation>
    <scope>IDENTIFICATION</scope>
</reference>
<dbReference type="GeneTree" id="ENSGT00940000177744"/>
<evidence type="ECO:0000256" key="3">
    <source>
        <dbReference type="PROSITE-ProRule" id="PRU00104"/>
    </source>
</evidence>
<evidence type="ECO:0000313" key="6">
    <source>
        <dbReference type="Ensembl" id="ENSGMOP00000001586.2"/>
    </source>
</evidence>
<comment type="caution">
    <text evidence="3">Lacks conserved residue(s) required for the propagation of feature annotation.</text>
</comment>
<dbReference type="OMA" id="ANTYINC"/>
<proteinExistence type="predicted"/>
<evidence type="ECO:0000259" key="5">
    <source>
        <dbReference type="PROSITE" id="PS50237"/>
    </source>
</evidence>
<keyword evidence="7" id="KW-1185">Reference proteome</keyword>
<evidence type="ECO:0000256" key="1">
    <source>
        <dbReference type="ARBA" id="ARBA00022679"/>
    </source>
</evidence>
<protein>
    <recommendedName>
        <fullName evidence="5">HECT domain-containing protein</fullName>
    </recommendedName>
</protein>
<accession>A0A8C4YW66</accession>
<evidence type="ECO:0000313" key="7">
    <source>
        <dbReference type="Proteomes" id="UP000694546"/>
    </source>
</evidence>
<dbReference type="AlphaFoldDB" id="A0A8C4YW66"/>
<dbReference type="InterPro" id="IPR000569">
    <property type="entry name" value="HECT_dom"/>
</dbReference>
<feature type="region of interest" description="Disordered" evidence="4">
    <location>
        <begin position="1"/>
        <end position="23"/>
    </location>
</feature>
<evidence type="ECO:0000256" key="4">
    <source>
        <dbReference type="SAM" id="MobiDB-lite"/>
    </source>
</evidence>
<organism evidence="6 7">
    <name type="scientific">Gadus morhua</name>
    <name type="common">Atlantic cod</name>
    <dbReference type="NCBI Taxonomy" id="8049"/>
    <lineage>
        <taxon>Eukaryota</taxon>
        <taxon>Metazoa</taxon>
        <taxon>Chordata</taxon>
        <taxon>Craniata</taxon>
        <taxon>Vertebrata</taxon>
        <taxon>Euteleostomi</taxon>
        <taxon>Actinopterygii</taxon>
        <taxon>Neopterygii</taxon>
        <taxon>Teleostei</taxon>
        <taxon>Neoteleostei</taxon>
        <taxon>Acanthomorphata</taxon>
        <taxon>Zeiogadaria</taxon>
        <taxon>Gadariae</taxon>
        <taxon>Gadiformes</taxon>
        <taxon>Gadoidei</taxon>
        <taxon>Gadidae</taxon>
        <taxon>Gadus</taxon>
    </lineage>
</organism>
<dbReference type="Ensembl" id="ENSGMOT00000001642.2">
    <property type="protein sequence ID" value="ENSGMOP00000001586.2"/>
    <property type="gene ID" value="ENSGMOG00000027212.1"/>
</dbReference>
<keyword evidence="2 3" id="KW-0833">Ubl conjugation pathway</keyword>
<dbReference type="GO" id="GO:0004842">
    <property type="term" value="F:ubiquitin-protein transferase activity"/>
    <property type="evidence" value="ECO:0007669"/>
    <property type="project" value="InterPro"/>
</dbReference>
<dbReference type="SUPFAM" id="SSF56204">
    <property type="entry name" value="Hect, E3 ligase catalytic domain"/>
    <property type="match status" value="1"/>
</dbReference>
<sequence length="69" mass="7639">KLQTERSQSGFNPTPSIDFLHENGHQDTSSLPIANTYINCLNLPLHTSYAVFKDKMDFASGNTHGFGRA</sequence>
<dbReference type="Pfam" id="PF00632">
    <property type="entry name" value="HECT"/>
    <property type="match status" value="1"/>
</dbReference>
<dbReference type="PROSITE" id="PS50237">
    <property type="entry name" value="HECT"/>
    <property type="match status" value="1"/>
</dbReference>